<name>M2QAF2_9PSEU</name>
<sequence>MPRYAPNKLPSSVKKRYFELIRQGMKGAAAARVVGVSTSCGSLWLLDAGGMLIKDLGPVSPRFLDQDDRIAIADGLAAGMDKKTIDWHVHCYEQTADRVTTLCRMGSRRTRHRRSTS</sequence>
<evidence type="ECO:0000313" key="2">
    <source>
        <dbReference type="Proteomes" id="UP000014137"/>
    </source>
</evidence>
<dbReference type="Proteomes" id="UP000014137">
    <property type="component" value="Unassembled WGS sequence"/>
</dbReference>
<proteinExistence type="predicted"/>
<evidence type="ECO:0000313" key="1">
    <source>
        <dbReference type="EMBL" id="EMD23711.1"/>
    </source>
</evidence>
<gene>
    <name evidence="1" type="ORF">C791_6797</name>
</gene>
<accession>M2QAF2</accession>
<dbReference type="AlphaFoldDB" id="M2QAF2"/>
<dbReference type="PATRIC" id="fig|1238180.3.peg.6550"/>
<reference evidence="1 2" key="1">
    <citation type="submission" date="2012-10" db="EMBL/GenBank/DDBJ databases">
        <title>Genome assembly of Amycolatopsis azurea DSM 43854.</title>
        <authorList>
            <person name="Khatri I."/>
            <person name="Kaur I."/>
            <person name="Subramanian S."/>
            <person name="Mayilraj S."/>
        </authorList>
    </citation>
    <scope>NUCLEOTIDE SEQUENCE [LARGE SCALE GENOMIC DNA]</scope>
    <source>
        <strain evidence="1 2">DSM 43854</strain>
    </source>
</reference>
<protein>
    <submittedName>
        <fullName evidence="1">Transposase, IS30 family</fullName>
    </submittedName>
</protein>
<comment type="caution">
    <text evidence="1">The sequence shown here is derived from an EMBL/GenBank/DDBJ whole genome shotgun (WGS) entry which is preliminary data.</text>
</comment>
<organism evidence="1 2">
    <name type="scientific">Amycolatopsis azurea DSM 43854</name>
    <dbReference type="NCBI Taxonomy" id="1238180"/>
    <lineage>
        <taxon>Bacteria</taxon>
        <taxon>Bacillati</taxon>
        <taxon>Actinomycetota</taxon>
        <taxon>Actinomycetes</taxon>
        <taxon>Pseudonocardiales</taxon>
        <taxon>Pseudonocardiaceae</taxon>
        <taxon>Amycolatopsis</taxon>
    </lineage>
</organism>
<dbReference type="EMBL" id="ANMG01000067">
    <property type="protein sequence ID" value="EMD23711.1"/>
    <property type="molecule type" value="Genomic_DNA"/>
</dbReference>
<dbReference type="RefSeq" id="WP_005164858.1">
    <property type="nucleotide sequence ID" value="NZ_ANMG01000067.1"/>
</dbReference>